<dbReference type="Proteomes" id="UP000018208">
    <property type="component" value="Unassembled WGS sequence"/>
</dbReference>
<dbReference type="EMBL" id="AUWU02000006">
    <property type="protein sequence ID" value="KAH0571918.1"/>
    <property type="molecule type" value="Genomic_DNA"/>
</dbReference>
<dbReference type="VEuPathDB" id="GiardiaDB:SS50377_26118"/>
<dbReference type="AlphaFoldDB" id="V6LZP9"/>
<name>V6LZP9_9EUKA</name>
<keyword evidence="4" id="KW-1185">Reference proteome</keyword>
<keyword evidence="1 2" id="KW-0812">Transmembrane</keyword>
<feature type="transmembrane region" description="Helical" evidence="1">
    <location>
        <begin position="439"/>
        <end position="463"/>
    </location>
</feature>
<feature type="transmembrane region" description="Helical" evidence="1">
    <location>
        <begin position="920"/>
        <end position="944"/>
    </location>
</feature>
<keyword evidence="1" id="KW-1133">Transmembrane helix</keyword>
<dbReference type="EMBL" id="KI546077">
    <property type="protein sequence ID" value="EST46324.1"/>
    <property type="molecule type" value="Genomic_DNA"/>
</dbReference>
<feature type="transmembrane region" description="Helical" evidence="1">
    <location>
        <begin position="86"/>
        <end position="113"/>
    </location>
</feature>
<sequence>MIFELPIFPASSFTFDKLISLVPLFQNSITFNTIQQIPFIYMMLIFSILPLFIGIFTLLSCNVCFCCKCCSKRSRAPANCLNKSCYFIQFFFIALMLLQIIFIFIIGFALNFYGLGDDVITNTKASVDLAYSGVDDVLANLGFTPGVFSSYMNNDNQNLPKEISEFPPIIVVQNIGKDVFTELANFIGKVLDVQMTDEQKVKFDIFIGNIDNVKSLIANVGTTVSTTGKHLPSQLPAVMLPDLSEFTKYLKPFDSPDLIVFIQEMEKAVGIDITSQLPLPLSTFLSDNNKYPEILKALGMESILEYLQPDFIQQTMKPLVEELSKIKDEATPYLNILDLSFNDILLQMLSLGPCNPIGGVICNLFDLPALMKQYKLPQFIQDQAKNPTRAILIVSLLICLLICLPILIQIGVFIIRFVKKNPKSGNVLTNNMMRGCMNGLFQFIFVILSFTLVAVFSAVLSILTMNISSSYDEMMKLAKLQTTSFQFTPPTITGITYTPSTLNIDYSSIQKLKETTKLQIDIDYKKTIPKVGDLEFKQNITIQLIDLPILASETIPNYIDIFQFNDKTFDTFYKEDLIPNINKIVTPLESFNFITDNITPLIQQIQQKIGVDNNGKVITGSPLDQIQTSFNAVIAKVPSFIGDGKPISQDLMPVDSSLKFSVSEAEAQQINAFTAITTGSNLVAPSGNPNAGKLTVLYIGAAAAIAGLNSASKEQIAANFSGNTIFVDYIELTNQMQTNTTIFGIQKSLIQSDALLLQTEFDDLSSEIKTRIGTVYCTDPVDDACLRRIAGTLKAVVTLNTFDDKTTLFIDRFVNAGGLGSYLYNLQIFQNNATKVTTAQYNFAPIVDIGFSHMNNLLTVQLVDKLKQLKTISTLLKVFTDAINAILGIFASNKALVSPRLVYSLYNIVNNAQSQLRAPFNAIAVLAFLGVVICIGGGISAALARKQVIVQKGNLQTNVAVAFT</sequence>
<reference evidence="2 3" key="1">
    <citation type="journal article" date="2014" name="PLoS Genet.">
        <title>The Genome of Spironucleus salmonicida Highlights a Fish Pathogen Adapted to Fluctuating Environments.</title>
        <authorList>
            <person name="Xu F."/>
            <person name="Jerlstrom-Hultqvist J."/>
            <person name="Einarsson E."/>
            <person name="Astvaldsson A."/>
            <person name="Svard S.G."/>
            <person name="Andersson J.O."/>
        </authorList>
    </citation>
    <scope>NUCLEOTIDE SEQUENCE</scope>
    <source>
        <strain evidence="3">ATCC 50377</strain>
    </source>
</reference>
<evidence type="ECO:0000313" key="2">
    <source>
        <dbReference type="EMBL" id="EST46324.1"/>
    </source>
</evidence>
<proteinExistence type="predicted"/>
<feature type="transmembrane region" description="Helical" evidence="1">
    <location>
        <begin position="39"/>
        <end position="65"/>
    </location>
</feature>
<gene>
    <name evidence="2" type="ORF">SS50377_13635</name>
    <name evidence="3" type="ORF">SS50377_26118</name>
</gene>
<protein>
    <submittedName>
        <fullName evidence="2">Transmembrane domain-containing protein</fullName>
    </submittedName>
</protein>
<organism evidence="2">
    <name type="scientific">Spironucleus salmonicida</name>
    <dbReference type="NCBI Taxonomy" id="348837"/>
    <lineage>
        <taxon>Eukaryota</taxon>
        <taxon>Metamonada</taxon>
        <taxon>Diplomonadida</taxon>
        <taxon>Hexamitidae</taxon>
        <taxon>Hexamitinae</taxon>
        <taxon>Spironucleus</taxon>
    </lineage>
</organism>
<evidence type="ECO:0000256" key="1">
    <source>
        <dbReference type="SAM" id="Phobius"/>
    </source>
</evidence>
<evidence type="ECO:0000313" key="4">
    <source>
        <dbReference type="Proteomes" id="UP000018208"/>
    </source>
</evidence>
<reference evidence="3" key="2">
    <citation type="submission" date="2020-12" db="EMBL/GenBank/DDBJ databases">
        <title>New Spironucleus salmonicida genome in near-complete chromosomes.</title>
        <authorList>
            <person name="Xu F."/>
            <person name="Kurt Z."/>
            <person name="Jimenez-Gonzalez A."/>
            <person name="Astvaldsson A."/>
            <person name="Andersson J.O."/>
            <person name="Svard S.G."/>
        </authorList>
    </citation>
    <scope>NUCLEOTIDE SEQUENCE</scope>
    <source>
        <strain evidence="3">ATCC 50377</strain>
    </source>
</reference>
<evidence type="ECO:0000313" key="3">
    <source>
        <dbReference type="EMBL" id="KAH0571918.1"/>
    </source>
</evidence>
<feature type="transmembrane region" description="Helical" evidence="1">
    <location>
        <begin position="390"/>
        <end position="418"/>
    </location>
</feature>
<accession>V6LZP9</accession>
<keyword evidence="1" id="KW-0472">Membrane</keyword>